<organism evidence="1 2">
    <name type="scientific">Kutzneria albida DSM 43870</name>
    <dbReference type="NCBI Taxonomy" id="1449976"/>
    <lineage>
        <taxon>Bacteria</taxon>
        <taxon>Bacillati</taxon>
        <taxon>Actinomycetota</taxon>
        <taxon>Actinomycetes</taxon>
        <taxon>Pseudonocardiales</taxon>
        <taxon>Pseudonocardiaceae</taxon>
        <taxon>Kutzneria</taxon>
    </lineage>
</organism>
<dbReference type="AlphaFoldDB" id="W5WBK9"/>
<accession>W5WBK9</accession>
<name>W5WBK9_9PSEU</name>
<reference evidence="1 2" key="1">
    <citation type="journal article" date="2014" name="BMC Genomics">
        <title>Complete genome sequence of producer of the glycopeptide antibiotic Aculeximycin Kutzneria albida DSM 43870T, a representative of minor genus of Pseudonocardiaceae.</title>
        <authorList>
            <person name="Rebets Y."/>
            <person name="Tokovenko B."/>
            <person name="Lushchyk I."/>
            <person name="Ruckert C."/>
            <person name="Zaburannyi N."/>
            <person name="Bechthold A."/>
            <person name="Kalinowski J."/>
            <person name="Luzhetskyy A."/>
        </authorList>
    </citation>
    <scope>NUCLEOTIDE SEQUENCE [LARGE SCALE GENOMIC DNA]</scope>
    <source>
        <strain evidence="1">DSM 43870</strain>
    </source>
</reference>
<protein>
    <submittedName>
        <fullName evidence="1">Uncharacterized protein</fullName>
    </submittedName>
</protein>
<proteinExistence type="predicted"/>
<keyword evidence="2" id="KW-1185">Reference proteome</keyword>
<evidence type="ECO:0000313" key="2">
    <source>
        <dbReference type="Proteomes" id="UP000019225"/>
    </source>
</evidence>
<dbReference type="RefSeq" id="WP_025358277.1">
    <property type="nucleotide sequence ID" value="NZ_CP007155.1"/>
</dbReference>
<sequence length="75" mass="8159">MSDYANEYGHHEAKALELLAPDTSTPYAATLQTADTGLQVAARATAHAVLQIVQELRLIREALNAIQAAIERRDT</sequence>
<evidence type="ECO:0000313" key="1">
    <source>
        <dbReference type="EMBL" id="AHH98252.1"/>
    </source>
</evidence>
<dbReference type="KEGG" id="kal:KALB_4890"/>
<dbReference type="HOGENOM" id="CLU_2666351_0_0_11"/>
<dbReference type="Proteomes" id="UP000019225">
    <property type="component" value="Chromosome"/>
</dbReference>
<dbReference type="EMBL" id="CP007155">
    <property type="protein sequence ID" value="AHH98252.1"/>
    <property type="molecule type" value="Genomic_DNA"/>
</dbReference>
<dbReference type="STRING" id="1449976.KALB_4890"/>
<gene>
    <name evidence="1" type="ORF">KALB_4890</name>
</gene>